<accession>A0ABM7W9Z8</accession>
<evidence type="ECO:0000313" key="2">
    <source>
        <dbReference type="Proteomes" id="UP000830055"/>
    </source>
</evidence>
<protein>
    <submittedName>
        <fullName evidence="1">Uncharacterized protein</fullName>
    </submittedName>
</protein>
<dbReference type="Proteomes" id="UP000830055">
    <property type="component" value="Chromosome"/>
</dbReference>
<keyword evidence="2" id="KW-1185">Reference proteome</keyword>
<proteinExistence type="predicted"/>
<dbReference type="EMBL" id="AP025516">
    <property type="protein sequence ID" value="BDD87693.1"/>
    <property type="molecule type" value="Genomic_DNA"/>
</dbReference>
<dbReference type="RefSeq" id="WP_284151107.1">
    <property type="nucleotide sequence ID" value="NZ_AP025516.1"/>
</dbReference>
<reference evidence="1 2" key="1">
    <citation type="submission" date="2022-01" db="EMBL/GenBank/DDBJ databases">
        <title>Desulfofustis limnae sp. nov., a novel mesophilic sulfate-reducing bacterium isolated from marsh soil.</title>
        <authorList>
            <person name="Watanabe M."/>
            <person name="Takahashi A."/>
            <person name="Kojima H."/>
            <person name="Fukui M."/>
        </authorList>
    </citation>
    <scope>NUCLEOTIDE SEQUENCE [LARGE SCALE GENOMIC DNA]</scope>
    <source>
        <strain evidence="1 2">PPLL</strain>
    </source>
</reference>
<name>A0ABM7W9Z8_9BACT</name>
<organism evidence="1 2">
    <name type="scientific">Desulfofustis limnaeus</name>
    <dbReference type="NCBI Taxonomy" id="2740163"/>
    <lineage>
        <taxon>Bacteria</taxon>
        <taxon>Pseudomonadati</taxon>
        <taxon>Thermodesulfobacteriota</taxon>
        <taxon>Desulfobulbia</taxon>
        <taxon>Desulfobulbales</taxon>
        <taxon>Desulfocapsaceae</taxon>
        <taxon>Desulfofustis</taxon>
    </lineage>
</organism>
<sequence>MSSISHAERIALANDVYGIKNPADQTQIPKGYSLLKFKELDHSCPK</sequence>
<gene>
    <name evidence="1" type="ORF">DPPLL_20580</name>
</gene>
<evidence type="ECO:0000313" key="1">
    <source>
        <dbReference type="EMBL" id="BDD87693.1"/>
    </source>
</evidence>